<proteinExistence type="predicted"/>
<evidence type="ECO:0000313" key="2">
    <source>
        <dbReference type="EMBL" id="KAI1613472.1"/>
    </source>
</evidence>
<dbReference type="Proteomes" id="UP001203852">
    <property type="component" value="Unassembled WGS sequence"/>
</dbReference>
<keyword evidence="3" id="KW-1185">Reference proteome</keyword>
<reference evidence="2" key="1">
    <citation type="journal article" date="2022" name="bioRxiv">
        <title>Deciphering the potential niche of two novel black yeast fungi from a biological soil crust based on their genomes, phenotypes, and melanin regulation.</title>
        <authorList>
            <consortium name="DOE Joint Genome Institute"/>
            <person name="Carr E.C."/>
            <person name="Barton Q."/>
            <person name="Grambo S."/>
            <person name="Sullivan M."/>
            <person name="Renfro C.M."/>
            <person name="Kuo A."/>
            <person name="Pangilinan J."/>
            <person name="Lipzen A."/>
            <person name="Keymanesh K."/>
            <person name="Savage E."/>
            <person name="Barry K."/>
            <person name="Grigoriev I.V."/>
            <person name="Riekhof W.R."/>
            <person name="Harris S.S."/>
        </authorList>
    </citation>
    <scope>NUCLEOTIDE SEQUENCE</scope>
    <source>
        <strain evidence="2">JF 03-4F</strain>
    </source>
</reference>
<feature type="compositionally biased region" description="Acidic residues" evidence="1">
    <location>
        <begin position="37"/>
        <end position="49"/>
    </location>
</feature>
<feature type="compositionally biased region" description="Polar residues" evidence="1">
    <location>
        <begin position="106"/>
        <end position="115"/>
    </location>
</feature>
<accession>A0AAN6DY79</accession>
<feature type="compositionally biased region" description="Low complexity" evidence="1">
    <location>
        <begin position="122"/>
        <end position="133"/>
    </location>
</feature>
<sequence>MDNYEHQEPTGTEETEYADGSYGQDQSHEQDGNEQYGEYEEDPAESEQQEAEHQGWDEEDPTQYSQQGGMYIQENHMQQDHEQMQHHSAGHMQQYSHAVALPHPESNMQQHSTGHQQPPPQAQAQTPAPQDPAIPSQAALAKEEKEVAAPGESQKVCPLSFCFVALHMHLLVCPAEIADRDGLPRSRRSRMLPSLPSIRLAAPKVERLPSTAAKHKCRASEH</sequence>
<name>A0AAN6DY79_9EURO</name>
<comment type="caution">
    <text evidence="2">The sequence shown here is derived from an EMBL/GenBank/DDBJ whole genome shotgun (WGS) entry which is preliminary data.</text>
</comment>
<protein>
    <submittedName>
        <fullName evidence="2">Uncharacterized protein</fullName>
    </submittedName>
</protein>
<feature type="region of interest" description="Disordered" evidence="1">
    <location>
        <begin position="105"/>
        <end position="134"/>
    </location>
</feature>
<organism evidence="2 3">
    <name type="scientific">Exophiala viscosa</name>
    <dbReference type="NCBI Taxonomy" id="2486360"/>
    <lineage>
        <taxon>Eukaryota</taxon>
        <taxon>Fungi</taxon>
        <taxon>Dikarya</taxon>
        <taxon>Ascomycota</taxon>
        <taxon>Pezizomycotina</taxon>
        <taxon>Eurotiomycetes</taxon>
        <taxon>Chaetothyriomycetidae</taxon>
        <taxon>Chaetothyriales</taxon>
        <taxon>Herpotrichiellaceae</taxon>
        <taxon>Exophiala</taxon>
    </lineage>
</organism>
<feature type="region of interest" description="Disordered" evidence="1">
    <location>
        <begin position="1"/>
        <end position="70"/>
    </location>
</feature>
<dbReference type="AlphaFoldDB" id="A0AAN6DY79"/>
<dbReference type="EMBL" id="MU404354">
    <property type="protein sequence ID" value="KAI1613472.1"/>
    <property type="molecule type" value="Genomic_DNA"/>
</dbReference>
<gene>
    <name evidence="2" type="ORF">EDD36DRAFT_266547</name>
</gene>
<evidence type="ECO:0000313" key="3">
    <source>
        <dbReference type="Proteomes" id="UP001203852"/>
    </source>
</evidence>
<evidence type="ECO:0000256" key="1">
    <source>
        <dbReference type="SAM" id="MobiDB-lite"/>
    </source>
</evidence>